<dbReference type="EMBL" id="JAODOP010000004">
    <property type="protein sequence ID" value="MEF3835344.1"/>
    <property type="molecule type" value="Genomic_DNA"/>
</dbReference>
<accession>A0ABU7XXX9</accession>
<dbReference type="RefSeq" id="WP_303307634.1">
    <property type="nucleotide sequence ID" value="NZ_JAODOP010000004.1"/>
</dbReference>
<reference evidence="2 3" key="1">
    <citation type="submission" date="2022-09" db="EMBL/GenBank/DDBJ databases">
        <title>Genome sequencing of Flavivirga sp. MEBiC05379.</title>
        <authorList>
            <person name="Oh H.-M."/>
            <person name="Kwon K.K."/>
            <person name="Park M.J."/>
            <person name="Yang S.-H."/>
        </authorList>
    </citation>
    <scope>NUCLEOTIDE SEQUENCE [LARGE SCALE GENOMIC DNA]</scope>
    <source>
        <strain evidence="2 3">MEBiC05379</strain>
    </source>
</reference>
<feature type="transmembrane region" description="Helical" evidence="1">
    <location>
        <begin position="52"/>
        <end position="73"/>
    </location>
</feature>
<proteinExistence type="predicted"/>
<organism evidence="2 3">
    <name type="scientific">Flavivirga spongiicola</name>
    <dbReference type="NCBI Taxonomy" id="421621"/>
    <lineage>
        <taxon>Bacteria</taxon>
        <taxon>Pseudomonadati</taxon>
        <taxon>Bacteroidota</taxon>
        <taxon>Flavobacteriia</taxon>
        <taxon>Flavobacteriales</taxon>
        <taxon>Flavobacteriaceae</taxon>
        <taxon>Flavivirga</taxon>
    </lineage>
</organism>
<gene>
    <name evidence="2" type="ORF">N1F79_19625</name>
</gene>
<name>A0ABU7XXX9_9FLAO</name>
<comment type="caution">
    <text evidence="2">The sequence shown here is derived from an EMBL/GenBank/DDBJ whole genome shotgun (WGS) entry which is preliminary data.</text>
</comment>
<evidence type="ECO:0000313" key="3">
    <source>
        <dbReference type="Proteomes" id="UP001337305"/>
    </source>
</evidence>
<protein>
    <submittedName>
        <fullName evidence="2">Uncharacterized protein</fullName>
    </submittedName>
</protein>
<evidence type="ECO:0000313" key="2">
    <source>
        <dbReference type="EMBL" id="MEF3835344.1"/>
    </source>
</evidence>
<keyword evidence="3" id="KW-1185">Reference proteome</keyword>
<keyword evidence="1" id="KW-0472">Membrane</keyword>
<keyword evidence="1" id="KW-0812">Transmembrane</keyword>
<keyword evidence="1" id="KW-1133">Transmembrane helix</keyword>
<dbReference type="Proteomes" id="UP001337305">
    <property type="component" value="Unassembled WGS sequence"/>
</dbReference>
<sequence length="165" mass="19104">MGGYMGFGLQKWIYSRNPRKKLYVKERISSFTALPKYSRTFTIKPSIKENKILVGFLTITTVIGFAIILNSCYKHFVVYSNERSKQIAIYKTDKDNMAFNFLLNSGKNRLKQHRIVAAYSELNLAYAIRPNDKELNQLLIETLSILCSKDIAYCDALDKHLQNDY</sequence>
<evidence type="ECO:0000256" key="1">
    <source>
        <dbReference type="SAM" id="Phobius"/>
    </source>
</evidence>